<comment type="caution">
    <text evidence="1">The sequence shown here is derived from an EMBL/GenBank/DDBJ whole genome shotgun (WGS) entry which is preliminary data.</text>
</comment>
<sequence length="336" mass="38005">MFQKIEILLFMENRMVRKKVSLNQLVEQLFNVPVPPNPSEGGNYEAKPTPTTIRPNAKAAHFYSYHAKRLNISMQDMMSLTLNAVASATQEPVMTELQLAVDRFKYLFEAHRVPQIHVKQIIDSYGQNNFPLGGMSNDKILLEQYTPALKEALSKIFGVRTDWLSGIGNNPIIADPIYSRDYAFSVWNQLNHPVKLSGMSIDNRTLLLVKADNDPGLHVDDLDYPFEILLFNINEYVVDDHMRFKTYHLNGIFPLSNKEARIGLQSILFSLRRCDSSLNIQGAIYSQDVIINIKLGLLPADSISSNFPTLWDAENTLGSNCEPDIQMLSDLLIATD</sequence>
<protein>
    <submittedName>
        <fullName evidence="1">Uncharacterized protein</fullName>
    </submittedName>
</protein>
<proteinExistence type="predicted"/>
<accession>A0ABV4NUX5</accession>
<reference evidence="1 2" key="1">
    <citation type="submission" date="2024-08" db="EMBL/GenBank/DDBJ databases">
        <authorList>
            <person name="Ishaq N."/>
        </authorList>
    </citation>
    <scope>NUCLEOTIDE SEQUENCE [LARGE SCALE GENOMIC DNA]</scope>
    <source>
        <strain evidence="1 2">DSM 18651</strain>
    </source>
</reference>
<dbReference type="Proteomes" id="UP001569428">
    <property type="component" value="Unassembled WGS sequence"/>
</dbReference>
<gene>
    <name evidence="1" type="ORF">ACCI49_01255</name>
</gene>
<name>A0ABV4NUX5_9GAMM</name>
<dbReference type="RefSeq" id="WP_371837150.1">
    <property type="nucleotide sequence ID" value="NZ_JBGMEK010000001.1"/>
</dbReference>
<dbReference type="EMBL" id="JBGMEK010000001">
    <property type="protein sequence ID" value="MFA0809533.1"/>
    <property type="molecule type" value="Genomic_DNA"/>
</dbReference>
<evidence type="ECO:0000313" key="2">
    <source>
        <dbReference type="Proteomes" id="UP001569428"/>
    </source>
</evidence>
<evidence type="ECO:0000313" key="1">
    <source>
        <dbReference type="EMBL" id="MFA0809533.1"/>
    </source>
</evidence>
<keyword evidence="2" id="KW-1185">Reference proteome</keyword>
<organism evidence="1 2">
    <name type="scientific">Microbulbifer epialgicus</name>
    <dbReference type="NCBI Taxonomy" id="393907"/>
    <lineage>
        <taxon>Bacteria</taxon>
        <taxon>Pseudomonadati</taxon>
        <taxon>Pseudomonadota</taxon>
        <taxon>Gammaproteobacteria</taxon>
        <taxon>Cellvibrionales</taxon>
        <taxon>Microbulbiferaceae</taxon>
        <taxon>Microbulbifer</taxon>
    </lineage>
</organism>